<dbReference type="Proteomes" id="UP000019260">
    <property type="component" value="Chromosome"/>
</dbReference>
<dbReference type="HOGENOM" id="CLU_2221566_0_0_14"/>
<keyword evidence="2" id="KW-0472">Membrane</keyword>
<evidence type="ECO:0000313" key="4">
    <source>
        <dbReference type="Proteomes" id="UP000019260"/>
    </source>
</evidence>
<sequence>MKKDKGNEFINNYYQPHLPPQQPQPNNSPATGQNYSQPLNQVNNPNLVQPPLGFANNNEIKDKIPGFIKQKIIWEKFRASCYLLFGLVRIIILAFFITIYYVAKSK</sequence>
<keyword evidence="4" id="KW-1185">Reference proteome</keyword>
<feature type="transmembrane region" description="Helical" evidence="2">
    <location>
        <begin position="81"/>
        <end position="103"/>
    </location>
</feature>
<dbReference type="PATRIC" id="fig|838561.3.peg.570"/>
<dbReference type="KEGG" id="smia:P344_02935"/>
<feature type="compositionally biased region" description="Low complexity" evidence="1">
    <location>
        <begin position="37"/>
        <end position="47"/>
    </location>
</feature>
<keyword evidence="2" id="KW-1133">Transmembrane helix</keyword>
<accession>W0GL74</accession>
<evidence type="ECO:0000313" key="3">
    <source>
        <dbReference type="EMBL" id="AHI57931.1"/>
    </source>
</evidence>
<name>W0GL74_9MOLU</name>
<dbReference type="KEGG" id="smir:SMM_0494"/>
<evidence type="ECO:0000256" key="1">
    <source>
        <dbReference type="SAM" id="MobiDB-lite"/>
    </source>
</evidence>
<evidence type="ECO:0000256" key="2">
    <source>
        <dbReference type="SAM" id="Phobius"/>
    </source>
</evidence>
<feature type="region of interest" description="Disordered" evidence="1">
    <location>
        <begin position="11"/>
        <end position="47"/>
    </location>
</feature>
<proteinExistence type="predicted"/>
<organism evidence="3 4">
    <name type="scientific">Spiroplasma mirum ATCC 29335</name>
    <dbReference type="NCBI Taxonomy" id="838561"/>
    <lineage>
        <taxon>Bacteria</taxon>
        <taxon>Bacillati</taxon>
        <taxon>Mycoplasmatota</taxon>
        <taxon>Mollicutes</taxon>
        <taxon>Entomoplasmatales</taxon>
        <taxon>Spiroplasmataceae</taxon>
        <taxon>Spiroplasma</taxon>
    </lineage>
</organism>
<dbReference type="AlphaFoldDB" id="W0GL74"/>
<reference evidence="3 4" key="1">
    <citation type="submission" date="2013-09" db="EMBL/GenBank/DDBJ databases">
        <title>Complete genome sequence of Spiroplasma mirum suckling mouse cataract agent.</title>
        <authorList>
            <person name="Landry C.A."/>
            <person name="Bastian F.O."/>
            <person name="Thune R.L."/>
        </authorList>
    </citation>
    <scope>NUCLEOTIDE SEQUENCE [LARGE SCALE GENOMIC DNA]</scope>
    <source>
        <strain evidence="3 4">SMCA</strain>
    </source>
</reference>
<dbReference type="RefSeq" id="WP_025317285.1">
    <property type="nucleotide sequence ID" value="NZ_CP002082.1"/>
</dbReference>
<gene>
    <name evidence="3" type="ORF">P344_02935</name>
</gene>
<dbReference type="EMBL" id="CP006720">
    <property type="protein sequence ID" value="AHI57931.1"/>
    <property type="molecule type" value="Genomic_DNA"/>
</dbReference>
<protein>
    <submittedName>
        <fullName evidence="3">Uncharacterized protein</fullName>
    </submittedName>
</protein>
<keyword evidence="2" id="KW-0812">Transmembrane</keyword>